<comment type="caution">
    <text evidence="4">The sequence shown here is derived from an EMBL/GenBank/DDBJ whole genome shotgun (WGS) entry which is preliminary data.</text>
</comment>
<dbReference type="Pfam" id="PF16561">
    <property type="entry name" value="AMPK1_CBM"/>
    <property type="match status" value="1"/>
</dbReference>
<evidence type="ECO:0000313" key="5">
    <source>
        <dbReference type="Proteomes" id="UP000258309"/>
    </source>
</evidence>
<feature type="compositionally biased region" description="Basic and acidic residues" evidence="2">
    <location>
        <begin position="507"/>
        <end position="523"/>
    </location>
</feature>
<dbReference type="STRING" id="5539.A0A3E2H5N5"/>
<feature type="domain" description="AMP-activated protein kinase glycogen-binding" evidence="3">
    <location>
        <begin position="4"/>
        <end position="51"/>
    </location>
</feature>
<dbReference type="GO" id="GO:0007165">
    <property type="term" value="P:signal transduction"/>
    <property type="evidence" value="ECO:0007669"/>
    <property type="project" value="TreeGrafter"/>
</dbReference>
<dbReference type="PANTHER" id="PTHR10343:SF81">
    <property type="entry name" value="CRUCIFORM DNA-RECOGNIZING PROTEIN 1-RELATED"/>
    <property type="match status" value="1"/>
</dbReference>
<dbReference type="GO" id="GO:0019901">
    <property type="term" value="F:protein kinase binding"/>
    <property type="evidence" value="ECO:0007669"/>
    <property type="project" value="TreeGrafter"/>
</dbReference>
<organism evidence="4 5">
    <name type="scientific">Scytalidium lignicola</name>
    <name type="common">Hyphomycete</name>
    <dbReference type="NCBI Taxonomy" id="5539"/>
    <lineage>
        <taxon>Eukaryota</taxon>
        <taxon>Fungi</taxon>
        <taxon>Dikarya</taxon>
        <taxon>Ascomycota</taxon>
        <taxon>Pezizomycotina</taxon>
        <taxon>Leotiomycetes</taxon>
        <taxon>Leotiomycetes incertae sedis</taxon>
        <taxon>Scytalidium</taxon>
    </lineage>
</organism>
<feature type="non-terminal residue" evidence="4">
    <location>
        <position position="1"/>
    </location>
</feature>
<dbReference type="InterPro" id="IPR032640">
    <property type="entry name" value="AMPK1_CBM"/>
</dbReference>
<feature type="compositionally biased region" description="Low complexity" evidence="2">
    <location>
        <begin position="461"/>
        <end position="475"/>
    </location>
</feature>
<accession>A0A3E2H5N5</accession>
<dbReference type="OrthoDB" id="5873279at2759"/>
<keyword evidence="5" id="KW-1185">Reference proteome</keyword>
<evidence type="ECO:0000256" key="1">
    <source>
        <dbReference type="ARBA" id="ARBA00038216"/>
    </source>
</evidence>
<dbReference type="Proteomes" id="UP000258309">
    <property type="component" value="Unassembled WGS sequence"/>
</dbReference>
<dbReference type="CDD" id="cd02859">
    <property type="entry name" value="E_set_AMPKbeta_like_N"/>
    <property type="match status" value="1"/>
</dbReference>
<dbReference type="InterPro" id="IPR013783">
    <property type="entry name" value="Ig-like_fold"/>
</dbReference>
<dbReference type="GO" id="GO:0005634">
    <property type="term" value="C:nucleus"/>
    <property type="evidence" value="ECO:0007669"/>
    <property type="project" value="TreeGrafter"/>
</dbReference>
<dbReference type="PANTHER" id="PTHR10343">
    <property type="entry name" value="5'-AMP-ACTIVATED PROTEIN KINASE , BETA SUBUNIT"/>
    <property type="match status" value="1"/>
</dbReference>
<sequence>MGTFVFKWEHPATDVYVTGTFDNWSKSEKLVKSGDLFEKTVDLPKVDEKIYYKVRAWEERQADITALVQLGSSSLLRDFRNHDNLRERPSGSQFEPVLYFVVDGEWTTDHTAPQENDASGNLNNLLTPDRITKHTPETIGIMSGVAPNATTAELAKDVPLEKSVEAPVTESDVPGAFPETPAPAESGDFFVNPIPGTAGAGNPVKLAPGEPVPHPSTFTENTVQSGVHDDPELVAADKKKAEAEQTFSVSPLPAFPGGVNPVQVAPGETLPDPATLTGHTVTSNVRTDKEAYENSGAFGNTPVLPPVVTPELERQQNGTGVLDIPPVGAAAGIDANPTIQSAGPETTTAQLAAAVPLESAKVPEVVKESQEAAGVDPEASADPVEVQEKNAVEAELLSEVPVAPATSTGASGPESAAVPEIVKESQEAAGVAPEASADPTEVKEKNEVEAELLSEVRVAPATSEGTAGEGTTKSENAVTATAPPEVVKESIAESGQSPEAAAYSEPVVEKKAVEDELLSEVKQDNSVGESAPVATAETSETAPAPTTEPVTEPATEAAKTAAAAPVSPTPASSKAPESATPSSTIEKKKKRLSIFGKIKAKLSSDKHKS</sequence>
<dbReference type="SUPFAM" id="SSF81296">
    <property type="entry name" value="E set domains"/>
    <property type="match status" value="1"/>
</dbReference>
<evidence type="ECO:0000259" key="3">
    <source>
        <dbReference type="Pfam" id="PF16561"/>
    </source>
</evidence>
<feature type="compositionally biased region" description="Low complexity" evidence="2">
    <location>
        <begin position="529"/>
        <end position="576"/>
    </location>
</feature>
<reference evidence="4 5" key="1">
    <citation type="submission" date="2018-05" db="EMBL/GenBank/DDBJ databases">
        <title>Draft genome sequence of Scytalidium lignicola DSM 105466, a ubiquitous saprotrophic fungus.</title>
        <authorList>
            <person name="Buettner E."/>
            <person name="Gebauer A.M."/>
            <person name="Hofrichter M."/>
            <person name="Liers C."/>
            <person name="Kellner H."/>
        </authorList>
    </citation>
    <scope>NUCLEOTIDE SEQUENCE [LARGE SCALE GENOMIC DNA]</scope>
    <source>
        <strain evidence="4 5">DSM 105466</strain>
    </source>
</reference>
<dbReference type="GO" id="GO:0005737">
    <property type="term" value="C:cytoplasm"/>
    <property type="evidence" value="ECO:0007669"/>
    <property type="project" value="TreeGrafter"/>
</dbReference>
<evidence type="ECO:0000313" key="4">
    <source>
        <dbReference type="EMBL" id="RFU28688.1"/>
    </source>
</evidence>
<protein>
    <recommendedName>
        <fullName evidence="3">AMP-activated protein kinase glycogen-binding domain-containing protein</fullName>
    </recommendedName>
</protein>
<comment type="similarity">
    <text evidence="1">Belongs to the CRP1/MDG1 family.</text>
</comment>
<dbReference type="AlphaFoldDB" id="A0A3E2H5N5"/>
<dbReference type="InterPro" id="IPR014756">
    <property type="entry name" value="Ig_E-set"/>
</dbReference>
<feature type="region of interest" description="Disordered" evidence="2">
    <location>
        <begin position="365"/>
        <end position="591"/>
    </location>
</feature>
<name>A0A3E2H5N5_SCYLI</name>
<dbReference type="OMA" id="TFDNWTK"/>
<dbReference type="InterPro" id="IPR050827">
    <property type="entry name" value="CRP1_MDG1_kinase"/>
</dbReference>
<proteinExistence type="inferred from homology"/>
<dbReference type="Gene3D" id="2.60.40.10">
    <property type="entry name" value="Immunoglobulins"/>
    <property type="match status" value="1"/>
</dbReference>
<feature type="non-terminal residue" evidence="4">
    <location>
        <position position="609"/>
    </location>
</feature>
<evidence type="ECO:0000256" key="2">
    <source>
        <dbReference type="SAM" id="MobiDB-lite"/>
    </source>
</evidence>
<dbReference type="EMBL" id="NCSJ02000154">
    <property type="protein sequence ID" value="RFU28688.1"/>
    <property type="molecule type" value="Genomic_DNA"/>
</dbReference>
<dbReference type="GO" id="GO:0031588">
    <property type="term" value="C:nucleotide-activated protein kinase complex"/>
    <property type="evidence" value="ECO:0007669"/>
    <property type="project" value="TreeGrafter"/>
</dbReference>
<gene>
    <name evidence="4" type="ORF">B7463_g7645</name>
</gene>